<protein>
    <submittedName>
        <fullName evidence="2">Regulatory protein AfsR</fullName>
    </submittedName>
</protein>
<dbReference type="GO" id="GO:0003677">
    <property type="term" value="F:DNA binding"/>
    <property type="evidence" value="ECO:0007669"/>
    <property type="project" value="InterPro"/>
</dbReference>
<organism evidence="2 3">
    <name type="scientific">Streptomyces smaragdinus</name>
    <dbReference type="NCBI Taxonomy" id="2585196"/>
    <lineage>
        <taxon>Bacteria</taxon>
        <taxon>Bacillati</taxon>
        <taxon>Actinomycetota</taxon>
        <taxon>Actinomycetes</taxon>
        <taxon>Kitasatosporales</taxon>
        <taxon>Streptomycetaceae</taxon>
        <taxon>Streptomyces</taxon>
    </lineage>
</organism>
<dbReference type="InterPro" id="IPR011990">
    <property type="entry name" value="TPR-like_helical_dom_sf"/>
</dbReference>
<dbReference type="SMART" id="SM00530">
    <property type="entry name" value="HTH_XRE"/>
    <property type="match status" value="1"/>
</dbReference>
<dbReference type="Gene3D" id="1.10.260.40">
    <property type="entry name" value="lambda repressor-like DNA-binding domains"/>
    <property type="match status" value="1"/>
</dbReference>
<evidence type="ECO:0000313" key="2">
    <source>
        <dbReference type="EMBL" id="MQY13492.1"/>
    </source>
</evidence>
<dbReference type="SUPFAM" id="SSF48452">
    <property type="entry name" value="TPR-like"/>
    <property type="match status" value="2"/>
</dbReference>
<dbReference type="OrthoDB" id="581105at2"/>
<dbReference type="Gene3D" id="3.40.50.300">
    <property type="entry name" value="P-loop containing nucleotide triphosphate hydrolases"/>
    <property type="match status" value="1"/>
</dbReference>
<evidence type="ECO:0000313" key="3">
    <source>
        <dbReference type="Proteomes" id="UP000466345"/>
    </source>
</evidence>
<dbReference type="InterPro" id="IPR001387">
    <property type="entry name" value="Cro/C1-type_HTH"/>
</dbReference>
<dbReference type="SUPFAM" id="SSF52540">
    <property type="entry name" value="P-loop containing nucleoside triphosphate hydrolases"/>
    <property type="match status" value="1"/>
</dbReference>
<dbReference type="SMART" id="SM00028">
    <property type="entry name" value="TPR"/>
    <property type="match status" value="7"/>
</dbReference>
<dbReference type="Pfam" id="PF13560">
    <property type="entry name" value="HTH_31"/>
    <property type="match status" value="1"/>
</dbReference>
<accession>A0A7K0CKH0</accession>
<dbReference type="PRINTS" id="PR00364">
    <property type="entry name" value="DISEASERSIST"/>
</dbReference>
<sequence length="829" mass="87828">MGAAEAPAGVGELLRGLRREAGLTQEELAEAAGLSVRAVRDVERGAVATPQKETVRRLADALGLVGPARDGFEETARGRGVAVATRTLPRDIASFTGRQGELEHLVEAVAGEGGVVDIHAIDGMAGVGKTTFAVHVAHRLADQFPDGQIFLPLHGHTPGQEPVDPEDALASLLLTAGVAAGQVPAGVEARAALWRDRLADKRMLLILDDARGSEQVLPLLPGVGASLVLVTSRRHLSALEDATPVSLDTLPAGEAAALLIRLAGRRDLSADDPGVAEIIRLCGYLPLAIGMVARQLRHHRAWTTAGRAADLAAAVDRLELMATENLSVAAAFDLSYEDLDADQRRLFRRLGLHPGPEADAYTAAALDGTTAAEARRGLEMLYDQNLLTEIAPGRYRMHDLIREHARALAGRDDPPGDRERAVDGLLDYYQHTAAHAEALIARESRPGQAASPVAAEAPALADSRQALAWVRSESAGLLASLDQAAGAGLHARVVALTAGLAELLRRDGPWVEAVGRHQAAIDAARLLGDRLGQANALHDLGTVWRLTDQYEAAARAQEEALGIYRDLGERLGQANAFTELAGVRRLTDDYPAAGHALEQALGIFRELGDRLGQASALHRLGDVRRLTGDYPAAARDQELALGIYRDLGDRVGQANALWALGIVRRLTGDHPAAAHALEQALGIFRELGDRLGEANSLLFLGIVRRLRGEFPDAAHALEQALAIHRELGNRFGQANVLNATGSLHRATGDLARAEECHRQALDLARSLAGAYVQADALAGLGRCALATGDAPRGAELLGEALAIYRRIGAAEAEEVTRDLTALSEPGRLG</sequence>
<dbReference type="InterPro" id="IPR010982">
    <property type="entry name" value="Lambda_DNA-bd_dom_sf"/>
</dbReference>
<feature type="domain" description="HTH cro/C1-type" evidence="1">
    <location>
        <begin position="14"/>
        <end position="68"/>
    </location>
</feature>
<dbReference type="PANTHER" id="PTHR47691:SF3">
    <property type="entry name" value="HTH-TYPE TRANSCRIPTIONAL REGULATOR RV0890C-RELATED"/>
    <property type="match status" value="1"/>
</dbReference>
<keyword evidence="3" id="KW-1185">Reference proteome</keyword>
<dbReference type="Proteomes" id="UP000466345">
    <property type="component" value="Unassembled WGS sequence"/>
</dbReference>
<proteinExistence type="predicted"/>
<dbReference type="PANTHER" id="PTHR47691">
    <property type="entry name" value="REGULATOR-RELATED"/>
    <property type="match status" value="1"/>
</dbReference>
<dbReference type="RefSeq" id="WP_153453271.1">
    <property type="nucleotide sequence ID" value="NZ_WEGJ01000013.1"/>
</dbReference>
<reference evidence="2 3" key="1">
    <citation type="submission" date="2019-10" db="EMBL/GenBank/DDBJ databases">
        <title>Streptomyces smaragdinus sp. nov. and Streptomyces fabii sp. nov., isolated from the gut of fungus growing-termite Macrotermes natalensis.</title>
        <authorList>
            <person name="Schwitalla J."/>
            <person name="Benndorf R."/>
            <person name="Martin K."/>
            <person name="De Beer W."/>
            <person name="Kaster A.-K."/>
            <person name="Vollmers J."/>
            <person name="Poulsen M."/>
            <person name="Beemelmanns C."/>
        </authorList>
    </citation>
    <scope>NUCLEOTIDE SEQUENCE [LARGE SCALE GENOMIC DNA]</scope>
    <source>
        <strain evidence="2 3">RB5</strain>
    </source>
</reference>
<dbReference type="Pfam" id="PF13424">
    <property type="entry name" value="TPR_12"/>
    <property type="match status" value="4"/>
</dbReference>
<dbReference type="Gene3D" id="1.25.40.10">
    <property type="entry name" value="Tetratricopeptide repeat domain"/>
    <property type="match status" value="2"/>
</dbReference>
<dbReference type="SUPFAM" id="SSF47413">
    <property type="entry name" value="lambda repressor-like DNA-binding domains"/>
    <property type="match status" value="1"/>
</dbReference>
<dbReference type="InterPro" id="IPR019734">
    <property type="entry name" value="TPR_rpt"/>
</dbReference>
<dbReference type="AlphaFoldDB" id="A0A7K0CKH0"/>
<dbReference type="InterPro" id="IPR027417">
    <property type="entry name" value="P-loop_NTPase"/>
</dbReference>
<evidence type="ECO:0000259" key="1">
    <source>
        <dbReference type="PROSITE" id="PS50943"/>
    </source>
</evidence>
<comment type="caution">
    <text evidence="2">The sequence shown here is derived from an EMBL/GenBank/DDBJ whole genome shotgun (WGS) entry which is preliminary data.</text>
</comment>
<name>A0A7K0CKH0_9ACTN</name>
<dbReference type="PROSITE" id="PS50943">
    <property type="entry name" value="HTH_CROC1"/>
    <property type="match status" value="1"/>
</dbReference>
<dbReference type="GO" id="GO:0043531">
    <property type="term" value="F:ADP binding"/>
    <property type="evidence" value="ECO:0007669"/>
    <property type="project" value="InterPro"/>
</dbReference>
<dbReference type="CDD" id="cd00093">
    <property type="entry name" value="HTH_XRE"/>
    <property type="match status" value="1"/>
</dbReference>
<gene>
    <name evidence="2" type="primary">afsR_10</name>
    <name evidence="2" type="ORF">SRB5_36400</name>
</gene>
<dbReference type="EMBL" id="WEGJ01000013">
    <property type="protein sequence ID" value="MQY13492.1"/>
    <property type="molecule type" value="Genomic_DNA"/>
</dbReference>